<dbReference type="Proteomes" id="UP001600888">
    <property type="component" value="Unassembled WGS sequence"/>
</dbReference>
<feature type="region of interest" description="Disordered" evidence="2">
    <location>
        <begin position="1"/>
        <end position="35"/>
    </location>
</feature>
<accession>A0ABR4E1I7</accession>
<evidence type="ECO:0000313" key="4">
    <source>
        <dbReference type="EMBL" id="KAL2276265.1"/>
    </source>
</evidence>
<gene>
    <name evidence="4" type="ORF">FJTKL_01029</name>
</gene>
<evidence type="ECO:0000259" key="3">
    <source>
        <dbReference type="Pfam" id="PF15508"/>
    </source>
</evidence>
<protein>
    <recommendedName>
        <fullName evidence="1">ceramidase</fullName>
        <ecNumber evidence="1">3.5.1.23</ecNumber>
    </recommendedName>
</protein>
<evidence type="ECO:0000313" key="5">
    <source>
        <dbReference type="Proteomes" id="UP001600888"/>
    </source>
</evidence>
<comment type="caution">
    <text evidence="4">The sequence shown here is derived from an EMBL/GenBank/DDBJ whole genome shotgun (WGS) entry which is preliminary data.</text>
</comment>
<dbReference type="InterPro" id="IPR029130">
    <property type="entry name" value="Acid_ceramidase_N"/>
</dbReference>
<feature type="region of interest" description="Disordered" evidence="2">
    <location>
        <begin position="136"/>
        <end position="155"/>
    </location>
</feature>
<sequence>MATSWNNGDPADSWAVADRVTGPGRQKRPFNPPRLTINLSLPPEHRYDQAASLMKQHLDLPRLFNSLLDDLTGPAIAAVLKIPIHLFMRQLHSDEEDAELGGISRATGVPRALLVMFNVFVDMLMGCTSGGARVTMPEHEEGDSSRGCPEGSTPAGAGEWSTSCMLHFRTLDWSGAKLRRIIIELDFVASEGGPVVARTLTYFGYVGVLTGVRRGLSVSLNRGLAMIEAP</sequence>
<name>A0ABR4E1I7_9PEZI</name>
<organism evidence="4 5">
    <name type="scientific">Diaporthe vaccinii</name>
    <dbReference type="NCBI Taxonomy" id="105482"/>
    <lineage>
        <taxon>Eukaryota</taxon>
        <taxon>Fungi</taxon>
        <taxon>Dikarya</taxon>
        <taxon>Ascomycota</taxon>
        <taxon>Pezizomycotina</taxon>
        <taxon>Sordariomycetes</taxon>
        <taxon>Sordariomycetidae</taxon>
        <taxon>Diaporthales</taxon>
        <taxon>Diaporthaceae</taxon>
        <taxon>Diaporthe</taxon>
        <taxon>Diaporthe eres species complex</taxon>
    </lineage>
</organism>
<dbReference type="PANTHER" id="PTHR28583:SF1">
    <property type="entry name" value="ACID CERAMIDASE"/>
    <property type="match status" value="1"/>
</dbReference>
<proteinExistence type="predicted"/>
<dbReference type="PANTHER" id="PTHR28583">
    <property type="entry name" value="ACID AMIDASE"/>
    <property type="match status" value="1"/>
</dbReference>
<feature type="domain" description="Acid ceramidase N-terminal" evidence="3">
    <location>
        <begin position="31"/>
        <end position="76"/>
    </location>
</feature>
<dbReference type="Pfam" id="PF15508">
    <property type="entry name" value="NAAA-beta"/>
    <property type="match status" value="1"/>
</dbReference>
<reference evidence="4 5" key="1">
    <citation type="submission" date="2024-03" db="EMBL/GenBank/DDBJ databases">
        <title>A high-quality draft genome sequence of Diaporthe vaccinii, a causative agent of upright dieback and viscid rot disease in cranberry plants.</title>
        <authorList>
            <person name="Sarrasin M."/>
            <person name="Lang B.F."/>
            <person name="Burger G."/>
        </authorList>
    </citation>
    <scope>NUCLEOTIDE SEQUENCE [LARGE SCALE GENOMIC DNA]</scope>
    <source>
        <strain evidence="4 5">IS7</strain>
    </source>
</reference>
<evidence type="ECO:0000256" key="2">
    <source>
        <dbReference type="SAM" id="MobiDB-lite"/>
    </source>
</evidence>
<keyword evidence="5" id="KW-1185">Reference proteome</keyword>
<dbReference type="EC" id="3.5.1.23" evidence="1"/>
<evidence type="ECO:0000256" key="1">
    <source>
        <dbReference type="ARBA" id="ARBA00011891"/>
    </source>
</evidence>
<dbReference type="EMBL" id="JBAWTH010000119">
    <property type="protein sequence ID" value="KAL2276265.1"/>
    <property type="molecule type" value="Genomic_DNA"/>
</dbReference>